<reference evidence="2 3" key="1">
    <citation type="journal article" date="2019" name="Sci. Rep.">
        <title>Orb-weaving spider Araneus ventricosus genome elucidates the spidroin gene catalogue.</title>
        <authorList>
            <person name="Kono N."/>
            <person name="Nakamura H."/>
            <person name="Ohtoshi R."/>
            <person name="Moran D.A.P."/>
            <person name="Shinohara A."/>
            <person name="Yoshida Y."/>
            <person name="Fujiwara M."/>
            <person name="Mori M."/>
            <person name="Tomita M."/>
            <person name="Arakawa K."/>
        </authorList>
    </citation>
    <scope>NUCLEOTIDE SEQUENCE [LARGE SCALE GENOMIC DNA]</scope>
</reference>
<protein>
    <submittedName>
        <fullName evidence="2">Uncharacterized protein</fullName>
    </submittedName>
</protein>
<feature type="region of interest" description="Disordered" evidence="1">
    <location>
        <begin position="1"/>
        <end position="20"/>
    </location>
</feature>
<evidence type="ECO:0000256" key="1">
    <source>
        <dbReference type="SAM" id="MobiDB-lite"/>
    </source>
</evidence>
<proteinExistence type="predicted"/>
<dbReference type="EMBL" id="BGPR01000175">
    <property type="protein sequence ID" value="GBM01920.1"/>
    <property type="molecule type" value="Genomic_DNA"/>
</dbReference>
<accession>A0A4Y2CCF8</accession>
<evidence type="ECO:0000313" key="2">
    <source>
        <dbReference type="EMBL" id="GBM01920.1"/>
    </source>
</evidence>
<dbReference type="AlphaFoldDB" id="A0A4Y2CCF8"/>
<dbReference type="Proteomes" id="UP000499080">
    <property type="component" value="Unassembled WGS sequence"/>
</dbReference>
<sequence>MSGSDLGVNQPAQSGSQSYLSCSCSVPTLYISRQELSPLRYHGNTLVWTRNSCSGMLQHSVQEAGKKTPIKHSTEHNCLEMNGSGSSAEG</sequence>
<gene>
    <name evidence="2" type="ORF">AVEN_269533_1</name>
</gene>
<feature type="region of interest" description="Disordered" evidence="1">
    <location>
        <begin position="64"/>
        <end position="90"/>
    </location>
</feature>
<comment type="caution">
    <text evidence="2">The sequence shown here is derived from an EMBL/GenBank/DDBJ whole genome shotgun (WGS) entry which is preliminary data.</text>
</comment>
<name>A0A4Y2CCF8_ARAVE</name>
<organism evidence="2 3">
    <name type="scientific">Araneus ventricosus</name>
    <name type="common">Orbweaver spider</name>
    <name type="synonym">Epeira ventricosa</name>
    <dbReference type="NCBI Taxonomy" id="182803"/>
    <lineage>
        <taxon>Eukaryota</taxon>
        <taxon>Metazoa</taxon>
        <taxon>Ecdysozoa</taxon>
        <taxon>Arthropoda</taxon>
        <taxon>Chelicerata</taxon>
        <taxon>Arachnida</taxon>
        <taxon>Araneae</taxon>
        <taxon>Araneomorphae</taxon>
        <taxon>Entelegynae</taxon>
        <taxon>Araneoidea</taxon>
        <taxon>Araneidae</taxon>
        <taxon>Araneus</taxon>
    </lineage>
</organism>
<keyword evidence="3" id="KW-1185">Reference proteome</keyword>
<evidence type="ECO:0000313" key="3">
    <source>
        <dbReference type="Proteomes" id="UP000499080"/>
    </source>
</evidence>